<feature type="compositionally biased region" description="Pro residues" evidence="10">
    <location>
        <begin position="967"/>
        <end position="987"/>
    </location>
</feature>
<dbReference type="PROSITE" id="PS00018">
    <property type="entry name" value="EF_HAND_1"/>
    <property type="match status" value="1"/>
</dbReference>
<dbReference type="InterPro" id="IPR037840">
    <property type="entry name" value="PH_Anillin"/>
</dbReference>
<evidence type="ECO:0000256" key="5">
    <source>
        <dbReference type="ARBA" id="ARBA00022723"/>
    </source>
</evidence>
<dbReference type="InterPro" id="IPR001849">
    <property type="entry name" value="PH_domain"/>
</dbReference>
<dbReference type="SMART" id="SM00233">
    <property type="entry name" value="PH"/>
    <property type="match status" value="1"/>
</dbReference>
<name>A0A836EAC6_9HYME</name>
<feature type="region of interest" description="Disordered" evidence="10">
    <location>
        <begin position="652"/>
        <end position="678"/>
    </location>
</feature>
<feature type="compositionally biased region" description="Polar residues" evidence="10">
    <location>
        <begin position="528"/>
        <end position="548"/>
    </location>
</feature>
<feature type="compositionally biased region" description="Polar residues" evidence="10">
    <location>
        <begin position="873"/>
        <end position="883"/>
    </location>
</feature>
<evidence type="ECO:0000256" key="1">
    <source>
        <dbReference type="ARBA" id="ARBA00004123"/>
    </source>
</evidence>
<organism evidence="12 13">
    <name type="scientific">Acromyrmex insinuator</name>
    <dbReference type="NCBI Taxonomy" id="230686"/>
    <lineage>
        <taxon>Eukaryota</taxon>
        <taxon>Metazoa</taxon>
        <taxon>Ecdysozoa</taxon>
        <taxon>Arthropoda</taxon>
        <taxon>Hexapoda</taxon>
        <taxon>Insecta</taxon>
        <taxon>Pterygota</taxon>
        <taxon>Neoptera</taxon>
        <taxon>Endopterygota</taxon>
        <taxon>Hymenoptera</taxon>
        <taxon>Apocrita</taxon>
        <taxon>Aculeata</taxon>
        <taxon>Formicoidea</taxon>
        <taxon>Formicidae</taxon>
        <taxon>Myrmicinae</taxon>
        <taxon>Acromyrmex</taxon>
    </lineage>
</organism>
<feature type="region of interest" description="Disordered" evidence="10">
    <location>
        <begin position="942"/>
        <end position="989"/>
    </location>
</feature>
<feature type="region of interest" description="Disordered" evidence="10">
    <location>
        <begin position="574"/>
        <end position="606"/>
    </location>
</feature>
<feature type="compositionally biased region" description="Basic and acidic residues" evidence="10">
    <location>
        <begin position="586"/>
        <end position="603"/>
    </location>
</feature>
<evidence type="ECO:0000256" key="4">
    <source>
        <dbReference type="ARBA" id="ARBA00022490"/>
    </source>
</evidence>
<dbReference type="InterPro" id="IPR018247">
    <property type="entry name" value="EF_Hand_1_Ca_BS"/>
</dbReference>
<dbReference type="Gene3D" id="2.30.29.30">
    <property type="entry name" value="Pleckstrin-homology domain (PH domain)/Phosphotyrosine-binding domain (PTB)"/>
    <property type="match status" value="1"/>
</dbReference>
<gene>
    <name evidence="12" type="primary">Ppp2r3c</name>
    <name evidence="12" type="ORF">G6Z75_0013969</name>
</gene>
<dbReference type="Proteomes" id="UP000667349">
    <property type="component" value="Unassembled WGS sequence"/>
</dbReference>
<dbReference type="Gene3D" id="1.10.238.220">
    <property type="match status" value="1"/>
</dbReference>
<dbReference type="SUPFAM" id="SSF47473">
    <property type="entry name" value="EF-hand"/>
    <property type="match status" value="1"/>
</dbReference>
<dbReference type="CDD" id="cd21505">
    <property type="entry name" value="PPP2R3C"/>
    <property type="match status" value="1"/>
</dbReference>
<dbReference type="GO" id="GO:0035303">
    <property type="term" value="P:regulation of dephosphorylation"/>
    <property type="evidence" value="ECO:0007669"/>
    <property type="project" value="InterPro"/>
</dbReference>
<reference evidence="12" key="1">
    <citation type="submission" date="2020-02" db="EMBL/GenBank/DDBJ databases">
        <title>Relaxed selection underlies rapid genomic changes in the transitions from sociality to social parasitism in ants.</title>
        <authorList>
            <person name="Bi X."/>
        </authorList>
    </citation>
    <scope>NUCLEOTIDE SEQUENCE</scope>
    <source>
        <strain evidence="12">BGI-DK2013a</strain>
        <tissue evidence="12">Whole body</tissue>
    </source>
</reference>
<feature type="region of interest" description="Disordered" evidence="10">
    <location>
        <begin position="717"/>
        <end position="810"/>
    </location>
</feature>
<dbReference type="InterPro" id="IPR011993">
    <property type="entry name" value="PH-like_dom_sf"/>
</dbReference>
<dbReference type="FunFam" id="1.10.238.10:FF:000091">
    <property type="entry name" value="Serine/threonine-protein phosphatase 2A regulatory subunit B'' subunit gamma"/>
    <property type="match status" value="1"/>
</dbReference>
<comment type="subcellular location">
    <subcellularLocation>
        <location evidence="2">Cytoplasm</location>
    </subcellularLocation>
    <subcellularLocation>
        <location evidence="1">Nucleus</location>
    </subcellularLocation>
</comment>
<feature type="region of interest" description="Disordered" evidence="10">
    <location>
        <begin position="528"/>
        <end position="554"/>
    </location>
</feature>
<evidence type="ECO:0000256" key="2">
    <source>
        <dbReference type="ARBA" id="ARBA00004496"/>
    </source>
</evidence>
<evidence type="ECO:0000256" key="7">
    <source>
        <dbReference type="ARBA" id="ARBA00022837"/>
    </source>
</evidence>
<keyword evidence="4" id="KW-0963">Cytoplasm</keyword>
<dbReference type="GO" id="GO:0005634">
    <property type="term" value="C:nucleus"/>
    <property type="evidence" value="ECO:0007669"/>
    <property type="project" value="UniProtKB-SubCell"/>
</dbReference>
<dbReference type="Pfam" id="PF00169">
    <property type="entry name" value="PH"/>
    <property type="match status" value="1"/>
</dbReference>
<dbReference type="GO" id="GO:0005813">
    <property type="term" value="C:centrosome"/>
    <property type="evidence" value="ECO:0007669"/>
    <property type="project" value="TreeGrafter"/>
</dbReference>
<keyword evidence="8" id="KW-0175">Coiled coil</keyword>
<dbReference type="GO" id="GO:0046872">
    <property type="term" value="F:metal ion binding"/>
    <property type="evidence" value="ECO:0007669"/>
    <property type="project" value="UniProtKB-KW"/>
</dbReference>
<dbReference type="CDD" id="cd01263">
    <property type="entry name" value="PH_anillin"/>
    <property type="match status" value="1"/>
</dbReference>
<dbReference type="GO" id="GO:0030865">
    <property type="term" value="P:cortical cytoskeleton organization"/>
    <property type="evidence" value="ECO:0007669"/>
    <property type="project" value="TreeGrafter"/>
</dbReference>
<evidence type="ECO:0000259" key="11">
    <source>
        <dbReference type="PROSITE" id="PS50003"/>
    </source>
</evidence>
<dbReference type="Pfam" id="PF08174">
    <property type="entry name" value="Anillin"/>
    <property type="match status" value="1"/>
</dbReference>
<feature type="compositionally biased region" description="Basic and acidic residues" evidence="10">
    <location>
        <begin position="746"/>
        <end position="755"/>
    </location>
</feature>
<evidence type="ECO:0000256" key="8">
    <source>
        <dbReference type="ARBA" id="ARBA00023054"/>
    </source>
</evidence>
<dbReference type="PANTHER" id="PTHR12085">
    <property type="entry name" value="SERINE/THREONINE-PROTEIN PHOSPHATASE 2A REGULATORY SUBUNIT B'' SUBUNIT GAMMA"/>
    <property type="match status" value="1"/>
</dbReference>
<evidence type="ECO:0000256" key="3">
    <source>
        <dbReference type="ARBA" id="ARBA00022320"/>
    </source>
</evidence>
<proteinExistence type="predicted"/>
<dbReference type="InterPro" id="IPR012966">
    <property type="entry name" value="AHD"/>
</dbReference>
<keyword evidence="6" id="KW-0677">Repeat</keyword>
<evidence type="ECO:0000313" key="12">
    <source>
        <dbReference type="EMBL" id="KAG5307451.1"/>
    </source>
</evidence>
<dbReference type="GO" id="GO:0000226">
    <property type="term" value="P:microtubule cytoskeleton organization"/>
    <property type="evidence" value="ECO:0007669"/>
    <property type="project" value="TreeGrafter"/>
</dbReference>
<feature type="compositionally biased region" description="Polar residues" evidence="10">
    <location>
        <begin position="654"/>
        <end position="668"/>
    </location>
</feature>
<feature type="region of interest" description="Disordered" evidence="10">
    <location>
        <begin position="863"/>
        <end position="884"/>
    </location>
</feature>
<dbReference type="FunFam" id="2.30.29.30:FF:000111">
    <property type="entry name" value="anillin isoform X1"/>
    <property type="match status" value="1"/>
</dbReference>
<dbReference type="Pfam" id="PF16018">
    <property type="entry name" value="Anillin_N"/>
    <property type="match status" value="1"/>
</dbReference>
<feature type="non-terminal residue" evidence="12">
    <location>
        <position position="1640"/>
    </location>
</feature>
<feature type="compositionally biased region" description="Low complexity" evidence="10">
    <location>
        <begin position="950"/>
        <end position="964"/>
    </location>
</feature>
<feature type="compositionally biased region" description="Polar residues" evidence="10">
    <location>
        <begin position="763"/>
        <end position="810"/>
    </location>
</feature>
<dbReference type="PANTHER" id="PTHR12085:SF3">
    <property type="entry name" value="SERINE_THREONINE-PROTEIN PHOSPHATASE 2A REGULATORY SUBUNIT B'' SUBUNIT GAMMA"/>
    <property type="match status" value="1"/>
</dbReference>
<dbReference type="InterPro" id="IPR039865">
    <property type="entry name" value="PPP2R3C"/>
</dbReference>
<dbReference type="GO" id="GO:0005819">
    <property type="term" value="C:spindle"/>
    <property type="evidence" value="ECO:0007669"/>
    <property type="project" value="TreeGrafter"/>
</dbReference>
<evidence type="ECO:0000313" key="13">
    <source>
        <dbReference type="Proteomes" id="UP000667349"/>
    </source>
</evidence>
<sequence>MRHAVTADENSQEDEKKEDKYFQKMYQQWKGVKTKNDSTYKVIPKFYFKLPKEDEILPQKLREETRALFLQRRSRQLLDNHELKALWVLLDKHHSPPLSGDEQLINYEDFKKVGKLAGAKCSPYFTAVVFAKLQQGDLHGRISIMALFNYVMRKVWLHQTRIGLSLYDITGQGYLRESDLENYILELIPTLPQLEGLEKSFHSFYVCTAVRKFLFFLDPLRTGRVRIQDILACSFLDDLLELRDEDLPKDLQEANWFSAPSALKVYGQYLNLDRDHNGMLNKEELAGYGTGTLTGVFLERVFQECLTYEGEMDYKTYLDFVLALENRHEPQSLHYLFRILDINNRGYLDTFCLNYFFRAIQEQMTMHGQEPVSFEDVKDEIFDMVKPADPCKITLQDLLSCGQGDTMVSILIEFHGFWAYENREAMAADTGDESSHVFLRIFTIYISGGDCITEFGARADKLWTHNHARMLERAKARREKLDEKLSNAGHNVKKRRSPLKNALLEQATAVANENSAKSPIQAVAVNALSPTKSPRKSPISNIASPNNEQENKENNDFQIHNMRSKLHRLGKLYSDDNNHELSSPIHRTEEKFTAEESSDDGKPVKRGARLNRLAALASTINNWEDDLSHPIITSSKIKPGNSKAEKIQAKFNEQVKNGSESQPSTSESNKWKSKDSSPIKQFKWDKNVLENLEAQGFSRTKSNSRLVYDYKHCSQKSNTVTSLSPNKSSAYQQAEKKQILPIKSDGSPRGKKTESDANVIASPANSSRSNDSKVSNTPENIKNANTTSSSRLPSRTGFNGSPKTLVQPSGSVLSKASIFEAKNTETKAKDPAQMSLAERMAFFERNKGEALIPKAPLTMSIPPKKLQEKDKQGSNTDSSSMYNRNVDIPSRTVVEQRAMFEQGNKVEEMENRILQATFAERQRELGMLRSRFNTNKEVARAAAGSCIRTSESSEGKSSSPKNSPVCPVKPTPAPDQIVQPPPPPPLPEIISYHSKSSPVKRQVVGSPPKVQHLNATSDIKRIRVCPPKPGSLYPNLSEIEITESESDSEYTVDSTEPVTATLDEKTETETETETEADYYIRHDETDQESDKESIQNSSFGRMSFGRSILHEFDERSLFNKKRCIEPDPDSITSDISVLDEMDQYLDECLEDIYPNIDPIHQELNNDMKEEGPTPPKINKGGESSSMGCNSYKYRSPLKDSDKLGDGDKRVPLVRTVSAYRRQQSQLAKINLARHETGSDSVFDIEKREDESILVQMKVKKLLDEVVVTQQKKIEEASKALNLCHSTVEFNGSSEHVGGEWALLVATHKRQAALNEVQRLKREGTLRPVKAGSPEVQGSGSLTISAITLPLKQEYFRNMGMSKYISSLCLLDVLFRGSFQPGDSCIRFTSMLKLDNLHSDFKILVEVYTFQTQPKYLPHEKKYHISHTVKAVNKTPKKKNQFIMPEIQSPAGPNAIRSPAFELSGTTSLTLDDINRDQLTLFGISSHSPLEGYLRMRISRKLSVSVEHRGFLTLFEEITNLGAWRRRWCWLKDAKLYYWVHPEDEHKKSPIGHLDLEDVITKHVQFINREKYARPYTFLLEISRPVQPGDTNTLVMKTDGKETIIEHFLLADTREKGLEWMSKLNKTLSLIRAWGSSIYKA</sequence>
<comment type="caution">
    <text evidence="12">The sequence shown here is derived from an EMBL/GenBank/DDBJ whole genome shotgun (WGS) entry which is preliminary data.</text>
</comment>
<keyword evidence="7" id="KW-0106">Calcium</keyword>
<evidence type="ECO:0000256" key="9">
    <source>
        <dbReference type="ARBA" id="ARBA00023242"/>
    </source>
</evidence>
<feature type="domain" description="PH" evidence="11">
    <location>
        <begin position="1504"/>
        <end position="1628"/>
    </location>
</feature>
<evidence type="ECO:0000256" key="6">
    <source>
        <dbReference type="ARBA" id="ARBA00022737"/>
    </source>
</evidence>
<keyword evidence="13" id="KW-1185">Reference proteome</keyword>
<evidence type="ECO:0000256" key="10">
    <source>
        <dbReference type="SAM" id="MobiDB-lite"/>
    </source>
</evidence>
<feature type="region of interest" description="Disordered" evidence="10">
    <location>
        <begin position="1043"/>
        <end position="1073"/>
    </location>
</feature>
<dbReference type="InterPro" id="IPR011992">
    <property type="entry name" value="EF-hand-dom_pair"/>
</dbReference>
<feature type="compositionally biased region" description="Basic and acidic residues" evidence="10">
    <location>
        <begin position="669"/>
        <end position="678"/>
    </location>
</feature>
<dbReference type="PROSITE" id="PS50003">
    <property type="entry name" value="PH_DOMAIN"/>
    <property type="match status" value="1"/>
</dbReference>
<dbReference type="EMBL" id="JAANHZ010000736">
    <property type="protein sequence ID" value="KAG5307451.1"/>
    <property type="molecule type" value="Genomic_DNA"/>
</dbReference>
<dbReference type="GO" id="GO:0005737">
    <property type="term" value="C:cytoplasm"/>
    <property type="evidence" value="ECO:0007669"/>
    <property type="project" value="UniProtKB-SubCell"/>
</dbReference>
<dbReference type="SUPFAM" id="SSF50729">
    <property type="entry name" value="PH domain-like"/>
    <property type="match status" value="1"/>
</dbReference>
<keyword evidence="5" id="KW-0479">Metal-binding</keyword>
<dbReference type="Gene3D" id="1.10.238.10">
    <property type="entry name" value="EF-hand"/>
    <property type="match status" value="1"/>
</dbReference>
<dbReference type="FunFam" id="1.10.238.220:FF:000002">
    <property type="entry name" value="Serine/threonine-protein phosphatase 2A regulatory subunit B'' subunit gamma"/>
    <property type="match status" value="1"/>
</dbReference>
<feature type="region of interest" description="Disordered" evidence="10">
    <location>
        <begin position="1167"/>
        <end position="1188"/>
    </location>
</feature>
<accession>A0A836EAC6</accession>
<dbReference type="InterPro" id="IPR031970">
    <property type="entry name" value="Anillin_N"/>
</dbReference>
<feature type="non-terminal residue" evidence="12">
    <location>
        <position position="1"/>
    </location>
</feature>
<feature type="compositionally biased region" description="Polar residues" evidence="10">
    <location>
        <begin position="717"/>
        <end position="732"/>
    </location>
</feature>
<keyword evidence="9" id="KW-0539">Nucleus</keyword>
<protein>
    <recommendedName>
        <fullName evidence="3">Serine/threonine-protein phosphatase 2A regulatory subunit B'' subunit gamma</fullName>
    </recommendedName>
</protein>